<dbReference type="EMBL" id="WSZM01000014">
    <property type="protein sequence ID" value="KAF4046798.1"/>
    <property type="molecule type" value="Genomic_DNA"/>
</dbReference>
<keyword evidence="4" id="KW-1185">Reference proteome</keyword>
<dbReference type="Proteomes" id="UP000602510">
    <property type="component" value="Unassembled WGS sequence"/>
</dbReference>
<feature type="compositionally biased region" description="Basic and acidic residues" evidence="1">
    <location>
        <begin position="1"/>
        <end position="11"/>
    </location>
</feature>
<reference evidence="2" key="1">
    <citation type="submission" date="2020-04" db="EMBL/GenBank/DDBJ databases">
        <title>Hybrid Assembly of Korean Phytophthora infestans isolates.</title>
        <authorList>
            <person name="Prokchorchik M."/>
            <person name="Lee Y."/>
            <person name="Seo J."/>
            <person name="Cho J.-H."/>
            <person name="Park Y.-E."/>
            <person name="Jang D.-C."/>
            <person name="Im J.-S."/>
            <person name="Choi J.-G."/>
            <person name="Park H.-J."/>
            <person name="Lee G.-B."/>
            <person name="Lee Y.-G."/>
            <person name="Hong S.-Y."/>
            <person name="Cho K."/>
            <person name="Sohn K.H."/>
        </authorList>
    </citation>
    <scope>NUCLEOTIDE SEQUENCE</scope>
    <source>
        <strain evidence="2">KR_1_A1</strain>
        <strain evidence="3">KR_2_A2</strain>
    </source>
</reference>
<evidence type="ECO:0000256" key="1">
    <source>
        <dbReference type="SAM" id="MobiDB-lite"/>
    </source>
</evidence>
<gene>
    <name evidence="2" type="ORF">GN244_ATG00802</name>
    <name evidence="3" type="ORF">GN958_ATG02423</name>
</gene>
<organism evidence="2 4">
    <name type="scientific">Phytophthora infestans</name>
    <name type="common">Potato late blight agent</name>
    <name type="synonym">Botrytis infestans</name>
    <dbReference type="NCBI Taxonomy" id="4787"/>
    <lineage>
        <taxon>Eukaryota</taxon>
        <taxon>Sar</taxon>
        <taxon>Stramenopiles</taxon>
        <taxon>Oomycota</taxon>
        <taxon>Peronosporomycetes</taxon>
        <taxon>Peronosporales</taxon>
        <taxon>Peronosporaceae</taxon>
        <taxon>Phytophthora</taxon>
    </lineage>
</organism>
<name>A0A833T4J5_PHYIN</name>
<feature type="region of interest" description="Disordered" evidence="1">
    <location>
        <begin position="1"/>
        <end position="31"/>
    </location>
</feature>
<dbReference type="AlphaFoldDB" id="A0A833T4J5"/>
<comment type="caution">
    <text evidence="2">The sequence shown here is derived from an EMBL/GenBank/DDBJ whole genome shotgun (WGS) entry which is preliminary data.</text>
</comment>
<dbReference type="EMBL" id="JAACNO010000281">
    <property type="protein sequence ID" value="KAF4148389.1"/>
    <property type="molecule type" value="Genomic_DNA"/>
</dbReference>
<evidence type="ECO:0000313" key="4">
    <source>
        <dbReference type="Proteomes" id="UP000602510"/>
    </source>
</evidence>
<dbReference type="Proteomes" id="UP000704712">
    <property type="component" value="Unassembled WGS sequence"/>
</dbReference>
<proteinExistence type="predicted"/>
<sequence length="66" mass="7027">MYLDGRERGQREAQGGGPYSSSSDNEDGYLGLRVFRDSRGNDAGGLEYVREEVDKGGVKSGAAALV</sequence>
<evidence type="ECO:0000313" key="2">
    <source>
        <dbReference type="EMBL" id="KAF4046798.1"/>
    </source>
</evidence>
<accession>A0A833T4J5</accession>
<evidence type="ECO:0000313" key="3">
    <source>
        <dbReference type="EMBL" id="KAF4148389.1"/>
    </source>
</evidence>
<protein>
    <submittedName>
        <fullName evidence="2">Uncharacterized protein</fullName>
    </submittedName>
</protein>